<dbReference type="GeneID" id="123017481"/>
<keyword evidence="7" id="KW-1185">Reference proteome</keyword>
<dbReference type="SUPFAM" id="SSF49265">
    <property type="entry name" value="Fibronectin type III"/>
    <property type="match status" value="2"/>
</dbReference>
<evidence type="ECO:0000256" key="3">
    <source>
        <dbReference type="SAM" id="SignalP"/>
    </source>
</evidence>
<dbReference type="Pfam" id="PF01108">
    <property type="entry name" value="Tissue_fac"/>
    <property type="match status" value="1"/>
</dbReference>
<keyword evidence="2" id="KW-0472">Membrane</keyword>
<dbReference type="GO" id="GO:0005886">
    <property type="term" value="C:plasma membrane"/>
    <property type="evidence" value="ECO:0007669"/>
    <property type="project" value="TreeGrafter"/>
</dbReference>
<evidence type="ECO:0000256" key="1">
    <source>
        <dbReference type="SAM" id="MobiDB-lite"/>
    </source>
</evidence>
<dbReference type="RefSeq" id="XP_044274787.1">
    <property type="nucleotide sequence ID" value="XM_044418852.1"/>
</dbReference>
<dbReference type="InterPro" id="IPR036116">
    <property type="entry name" value="FN3_sf"/>
</dbReference>
<evidence type="ECO:0000259" key="4">
    <source>
        <dbReference type="Pfam" id="PF01108"/>
    </source>
</evidence>
<feature type="signal peptide" evidence="3">
    <location>
        <begin position="1"/>
        <end position="20"/>
    </location>
</feature>
<dbReference type="AlphaFoldDB" id="A0A8D2JJA4"/>
<accession>A0A8D2JJA4</accession>
<evidence type="ECO:0000313" key="6">
    <source>
        <dbReference type="Ensembl" id="ENSVKKP00000010203.1"/>
    </source>
</evidence>
<dbReference type="InterPro" id="IPR050650">
    <property type="entry name" value="Type-II_Cytokine-TF_Rcpt"/>
</dbReference>
<sequence>MSRPGIGVLLALASLRQALGRGFLQPPRNVTLVLKDFELFLMWLPADGYPPQVSYTVQWIDPYDAQWNDVSHCRDILESTCNLTCVSPEQNNRHWVRVKAQTRTSDGNVSSAWVQLDKGIEYAVDVELAPPRLQVERKKTSLLVNTTFSYPSCVKDIFQHLAYDLEFWATGTEDIMPYRNMMMDQAIDINITQLSSGNYCLRARGFFPTSKKWSSFSKPSCLLLHEKGENWKWVALPLLLMLSAGALVVFLCYKNRFTQIKMPEVLDFPGHRSPNKLLEFSQRELIQVDDLTCTAVPFVSGRRTRPGPQIYSTFSPSLLEEDEGEDEDEDEDEDDSGNHIPYTEVRQFQRKHTHCQVTDTGQKTADLSSQAGSFLPNEGCWPDLMVPGSLILAEEDISGLPESRRTSFSENSLVEEFLRFPTSAPAAGEGQQNGNWDIDFSLQWPIQMERPDCIFLSRMQPVAAGGSPEAIPEILDGSEVTPFWILGKQDACEFLLERGFENDSSSCGGDTVEHSLFNASLEGLEEGVPGGSRDLELGSGPEPVFDEYLPRHTNYISRIPLQ</sequence>
<feature type="transmembrane region" description="Helical" evidence="2">
    <location>
        <begin position="231"/>
        <end position="253"/>
    </location>
</feature>
<organism evidence="6 7">
    <name type="scientific">Varanus komodoensis</name>
    <name type="common">Komodo dragon</name>
    <dbReference type="NCBI Taxonomy" id="61221"/>
    <lineage>
        <taxon>Eukaryota</taxon>
        <taxon>Metazoa</taxon>
        <taxon>Chordata</taxon>
        <taxon>Craniata</taxon>
        <taxon>Vertebrata</taxon>
        <taxon>Euteleostomi</taxon>
        <taxon>Lepidosauria</taxon>
        <taxon>Squamata</taxon>
        <taxon>Bifurcata</taxon>
        <taxon>Unidentata</taxon>
        <taxon>Episquamata</taxon>
        <taxon>Toxicofera</taxon>
        <taxon>Anguimorpha</taxon>
        <taxon>Paleoanguimorpha</taxon>
        <taxon>Varanoidea</taxon>
        <taxon>Varanidae</taxon>
        <taxon>Varanus</taxon>
    </lineage>
</organism>
<name>A0A8D2JJA4_VARKO</name>
<feature type="domain" description="Interferon/interleukin receptor" evidence="5">
    <location>
        <begin position="127"/>
        <end position="222"/>
    </location>
</feature>
<dbReference type="PANTHER" id="PTHR20859">
    <property type="entry name" value="INTERFERON/INTERLEUKIN RECEPTOR"/>
    <property type="match status" value="1"/>
</dbReference>
<dbReference type="Proteomes" id="UP000694545">
    <property type="component" value="Unplaced"/>
</dbReference>
<keyword evidence="2" id="KW-1133">Transmembrane helix</keyword>
<dbReference type="Gene3D" id="2.60.40.10">
    <property type="entry name" value="Immunoglobulins"/>
    <property type="match status" value="2"/>
</dbReference>
<reference evidence="6" key="1">
    <citation type="submission" date="2025-08" db="UniProtKB">
        <authorList>
            <consortium name="Ensembl"/>
        </authorList>
    </citation>
    <scope>IDENTIFICATION</scope>
</reference>
<feature type="chain" id="PRO_5034597572" description="Interferon lambda receptor 1" evidence="3">
    <location>
        <begin position="21"/>
        <end position="562"/>
    </location>
</feature>
<dbReference type="OMA" id="EHTHYMG"/>
<feature type="region of interest" description="Disordered" evidence="1">
    <location>
        <begin position="307"/>
        <end position="340"/>
    </location>
</feature>
<reference evidence="6" key="2">
    <citation type="submission" date="2025-09" db="UniProtKB">
        <authorList>
            <consortium name="Ensembl"/>
        </authorList>
    </citation>
    <scope>IDENTIFICATION</scope>
</reference>
<dbReference type="InterPro" id="IPR003961">
    <property type="entry name" value="FN3_dom"/>
</dbReference>
<evidence type="ECO:0000256" key="2">
    <source>
        <dbReference type="SAM" id="Phobius"/>
    </source>
</evidence>
<dbReference type="PANTHER" id="PTHR20859:SF55">
    <property type="entry name" value="INTERFERON LAMBDA RECEPTOR 1"/>
    <property type="match status" value="1"/>
</dbReference>
<gene>
    <name evidence="6" type="primary">IFNLR1</name>
</gene>
<dbReference type="CTD" id="163702"/>
<dbReference type="InterPro" id="IPR015373">
    <property type="entry name" value="Interferon/interleukin_rcp_dom"/>
</dbReference>
<evidence type="ECO:0000259" key="5">
    <source>
        <dbReference type="Pfam" id="PF09294"/>
    </source>
</evidence>
<dbReference type="GO" id="GO:0004896">
    <property type="term" value="F:cytokine receptor activity"/>
    <property type="evidence" value="ECO:0007669"/>
    <property type="project" value="TreeGrafter"/>
</dbReference>
<dbReference type="Pfam" id="PF09294">
    <property type="entry name" value="Interfer-bind"/>
    <property type="match status" value="1"/>
</dbReference>
<proteinExistence type="predicted"/>
<keyword evidence="2" id="KW-0812">Transmembrane</keyword>
<evidence type="ECO:0008006" key="8">
    <source>
        <dbReference type="Google" id="ProtNLM"/>
    </source>
</evidence>
<feature type="domain" description="Fibronectin type-III" evidence="4">
    <location>
        <begin position="14"/>
        <end position="105"/>
    </location>
</feature>
<keyword evidence="3" id="KW-0732">Signal</keyword>
<protein>
    <recommendedName>
        <fullName evidence="8">Interferon lambda receptor 1</fullName>
    </recommendedName>
</protein>
<evidence type="ECO:0000313" key="7">
    <source>
        <dbReference type="Proteomes" id="UP000694545"/>
    </source>
</evidence>
<dbReference type="InterPro" id="IPR013783">
    <property type="entry name" value="Ig-like_fold"/>
</dbReference>
<dbReference type="Ensembl" id="ENSVKKT00000010454.1">
    <property type="protein sequence ID" value="ENSVKKP00000010203.1"/>
    <property type="gene ID" value="ENSVKKG00000007184.1"/>
</dbReference>
<feature type="compositionally biased region" description="Acidic residues" evidence="1">
    <location>
        <begin position="319"/>
        <end position="335"/>
    </location>
</feature>